<keyword evidence="8" id="KW-1185">Reference proteome</keyword>
<dbReference type="PATRIC" id="fig|396014.3.peg.1723"/>
<dbReference type="GO" id="GO:0005886">
    <property type="term" value="C:plasma membrane"/>
    <property type="evidence" value="ECO:0007669"/>
    <property type="project" value="TreeGrafter"/>
</dbReference>
<gene>
    <name evidence="7" type="ORF">BF93_16900</name>
</gene>
<evidence type="ECO:0000313" key="7">
    <source>
        <dbReference type="EMBL" id="EWS81483.1"/>
    </source>
</evidence>
<dbReference type="Proteomes" id="UP000023067">
    <property type="component" value="Unassembled WGS sequence"/>
</dbReference>
<feature type="transmembrane region" description="Helical" evidence="6">
    <location>
        <begin position="96"/>
        <end position="119"/>
    </location>
</feature>
<dbReference type="InterPro" id="IPR005226">
    <property type="entry name" value="UPF0014_fam"/>
</dbReference>
<dbReference type="PANTHER" id="PTHR30028:SF0">
    <property type="entry name" value="PROTEIN ALUMINUM SENSITIVE 3"/>
    <property type="match status" value="1"/>
</dbReference>
<feature type="transmembrane region" description="Helical" evidence="6">
    <location>
        <begin position="12"/>
        <end position="30"/>
    </location>
</feature>
<dbReference type="Pfam" id="PF03649">
    <property type="entry name" value="UPF0014"/>
    <property type="match status" value="1"/>
</dbReference>
<sequence>MSSLLDADPLLLLRTVLGVAVMVLAVMVILRAAGVSLGAQPVLAIGRAIGQLAIASLVLSGVLSVPWTAVLVLVLMVSTASATSGGRLRPMPGGRAAAATGILVGGAAAILAVFALGLVELSARHAIAIGGIVIGNAMTASMLAGRSFRSQAQLRAGEVEAWWALGATSPVAFAEMARAAVRDAMVPNMDQTRSTGVVTLPGAFIGALFGGASPLEAARFQIIVLAAIMLGQGVAAVVVTRRLSRMRVLPAEPTG</sequence>
<evidence type="ECO:0000256" key="3">
    <source>
        <dbReference type="ARBA" id="ARBA00022692"/>
    </source>
</evidence>
<evidence type="ECO:0000256" key="6">
    <source>
        <dbReference type="SAM" id="Phobius"/>
    </source>
</evidence>
<keyword evidence="5 6" id="KW-0472">Membrane</keyword>
<feature type="transmembrane region" description="Helical" evidence="6">
    <location>
        <begin position="125"/>
        <end position="145"/>
    </location>
</feature>
<evidence type="ECO:0000256" key="5">
    <source>
        <dbReference type="ARBA" id="ARBA00023136"/>
    </source>
</evidence>
<feature type="transmembrane region" description="Helical" evidence="6">
    <location>
        <begin position="218"/>
        <end position="239"/>
    </location>
</feature>
<proteinExistence type="inferred from homology"/>
<comment type="subcellular location">
    <subcellularLocation>
        <location evidence="1">Membrane</location>
        <topology evidence="1">Multi-pass membrane protein</topology>
    </subcellularLocation>
</comment>
<feature type="transmembrane region" description="Helical" evidence="6">
    <location>
        <begin position="195"/>
        <end position="212"/>
    </location>
</feature>
<reference evidence="7 8" key="1">
    <citation type="submission" date="2014-02" db="EMBL/GenBank/DDBJ databases">
        <title>Genome sequence of Brachybacterium phenoliresistens strain W13A50.</title>
        <authorList>
            <person name="Wang X."/>
        </authorList>
    </citation>
    <scope>NUCLEOTIDE SEQUENCE [LARGE SCALE GENOMIC DNA]</scope>
    <source>
        <strain evidence="7 8">W13A50</strain>
    </source>
</reference>
<evidence type="ECO:0000256" key="2">
    <source>
        <dbReference type="ARBA" id="ARBA00005268"/>
    </source>
</evidence>
<evidence type="ECO:0008006" key="9">
    <source>
        <dbReference type="Google" id="ProtNLM"/>
    </source>
</evidence>
<protein>
    <recommendedName>
        <fullName evidence="9">ABC transporter permease</fullName>
    </recommendedName>
</protein>
<accession>Z9JTZ3</accession>
<dbReference type="OrthoDB" id="3212530at2"/>
<evidence type="ECO:0000256" key="1">
    <source>
        <dbReference type="ARBA" id="ARBA00004141"/>
    </source>
</evidence>
<dbReference type="PANTHER" id="PTHR30028">
    <property type="entry name" value="UPF0014 INNER MEMBRANE PROTEIN YBBM-RELATED"/>
    <property type="match status" value="1"/>
</dbReference>
<evidence type="ECO:0000256" key="4">
    <source>
        <dbReference type="ARBA" id="ARBA00022989"/>
    </source>
</evidence>
<evidence type="ECO:0000313" key="8">
    <source>
        <dbReference type="Proteomes" id="UP000023067"/>
    </source>
</evidence>
<dbReference type="AlphaFoldDB" id="Z9JTZ3"/>
<keyword evidence="4 6" id="KW-1133">Transmembrane helix</keyword>
<dbReference type="eggNOG" id="COG0390">
    <property type="taxonomic scope" value="Bacteria"/>
</dbReference>
<name>Z9JTZ3_9MICO</name>
<dbReference type="EMBL" id="JDYK01000007">
    <property type="protein sequence ID" value="EWS81483.1"/>
    <property type="molecule type" value="Genomic_DNA"/>
</dbReference>
<comment type="caution">
    <text evidence="7">The sequence shown here is derived from an EMBL/GenBank/DDBJ whole genome shotgun (WGS) entry which is preliminary data.</text>
</comment>
<dbReference type="RefSeq" id="WP_038372048.1">
    <property type="nucleotide sequence ID" value="NZ_KK069992.1"/>
</dbReference>
<comment type="similarity">
    <text evidence="2">Belongs to the UPF0014 family.</text>
</comment>
<organism evidence="7 8">
    <name type="scientific">Brachybacterium phenoliresistens</name>
    <dbReference type="NCBI Taxonomy" id="396014"/>
    <lineage>
        <taxon>Bacteria</taxon>
        <taxon>Bacillati</taxon>
        <taxon>Actinomycetota</taxon>
        <taxon>Actinomycetes</taxon>
        <taxon>Micrococcales</taxon>
        <taxon>Dermabacteraceae</taxon>
        <taxon>Brachybacterium</taxon>
    </lineage>
</organism>
<keyword evidence="3 6" id="KW-0812">Transmembrane</keyword>
<dbReference type="HOGENOM" id="CLU_076147_2_0_11"/>